<evidence type="ECO:0000256" key="1">
    <source>
        <dbReference type="ARBA" id="ARBA00010893"/>
    </source>
</evidence>
<feature type="region of interest" description="Disordered" evidence="2">
    <location>
        <begin position="313"/>
        <end position="345"/>
    </location>
</feature>
<gene>
    <name evidence="4" type="ORF">EZS28_001178</name>
</gene>
<evidence type="ECO:0000313" key="4">
    <source>
        <dbReference type="EMBL" id="KAA6403286.1"/>
    </source>
</evidence>
<dbReference type="AlphaFoldDB" id="A0A5J4X901"/>
<dbReference type="InterPro" id="IPR000555">
    <property type="entry name" value="JAMM/MPN+_dom"/>
</dbReference>
<organism evidence="4 5">
    <name type="scientific">Streblomastix strix</name>
    <dbReference type="NCBI Taxonomy" id="222440"/>
    <lineage>
        <taxon>Eukaryota</taxon>
        <taxon>Metamonada</taxon>
        <taxon>Preaxostyla</taxon>
        <taxon>Oxymonadida</taxon>
        <taxon>Streblomastigidae</taxon>
        <taxon>Streblomastix</taxon>
    </lineage>
</organism>
<feature type="compositionally biased region" description="Basic and acidic residues" evidence="2">
    <location>
        <begin position="313"/>
        <end position="323"/>
    </location>
</feature>
<dbReference type="GO" id="GO:0008180">
    <property type="term" value="C:COP9 signalosome"/>
    <property type="evidence" value="ECO:0007669"/>
    <property type="project" value="TreeGrafter"/>
</dbReference>
<evidence type="ECO:0000256" key="2">
    <source>
        <dbReference type="SAM" id="MobiDB-lite"/>
    </source>
</evidence>
<dbReference type="PANTHER" id="PTHR10540:SF8">
    <property type="entry name" value="COP9 SIGNALOSOME COMPLEX SUBUNIT 6"/>
    <property type="match status" value="1"/>
</dbReference>
<protein>
    <recommendedName>
        <fullName evidence="3">JAB1/MPN/MOV34 metalloenzyme domain-containing protein</fullName>
    </recommendedName>
</protein>
<sequence length="345" mass="38917">MDCFVHPLAVLGISDHYARALLRSADSTQEIVVGGLMGSQIGTHLDIQTGFEIIFKDGRVDVETLKARAEQIKEVFPDYSIVGWYCVCDQHGQREIMLHNQLRTATGKSLLFLAFKPGNTDDERTFTLYELVDDNFSILHFKTEASEAERIALNEIVKPSSEKELRVTNQYETNLGSLTQLLEKLSESIIAILTYIHSETSSSNIQSSSQQGSQRYKSNRQIIRMIDTAIALLGRRLPDLIDVTKATTADQRVKQSQVELQRRQQSSILSSTFLHEFSDASTSASLAALIMTLNQMEQVRKKFEKFDGDLSKMKDNFSDDDHKQHRPGGMMDFARGSQRRGGYPK</sequence>
<name>A0A5J4X901_9EUKA</name>
<dbReference type="OrthoDB" id="1378at2759"/>
<comment type="similarity">
    <text evidence="1">Belongs to the peptidase M67A family. CSN6 subfamily.</text>
</comment>
<feature type="domain" description="JAB1/MPN/MOV34 metalloenzyme" evidence="3">
    <location>
        <begin position="5"/>
        <end position="85"/>
    </location>
</feature>
<evidence type="ECO:0000259" key="3">
    <source>
        <dbReference type="Pfam" id="PF01398"/>
    </source>
</evidence>
<dbReference type="Gene3D" id="3.40.140.10">
    <property type="entry name" value="Cytidine Deaminase, domain 2"/>
    <property type="match status" value="1"/>
</dbReference>
<dbReference type="PANTHER" id="PTHR10540">
    <property type="entry name" value="EUKARYOTIC TRANSLATION INITIATION FACTOR 3 SUBUNIT F-RELATED"/>
    <property type="match status" value="1"/>
</dbReference>
<evidence type="ECO:0000313" key="5">
    <source>
        <dbReference type="Proteomes" id="UP000324800"/>
    </source>
</evidence>
<proteinExistence type="inferred from homology"/>
<dbReference type="GO" id="GO:0008237">
    <property type="term" value="F:metallopeptidase activity"/>
    <property type="evidence" value="ECO:0007669"/>
    <property type="project" value="InterPro"/>
</dbReference>
<dbReference type="Pfam" id="PF01398">
    <property type="entry name" value="JAB"/>
    <property type="match status" value="1"/>
</dbReference>
<reference evidence="4 5" key="1">
    <citation type="submission" date="2019-03" db="EMBL/GenBank/DDBJ databases">
        <title>Single cell metagenomics reveals metabolic interactions within the superorganism composed of flagellate Streblomastix strix and complex community of Bacteroidetes bacteria on its surface.</title>
        <authorList>
            <person name="Treitli S.C."/>
            <person name="Kolisko M."/>
            <person name="Husnik F."/>
            <person name="Keeling P."/>
            <person name="Hampl V."/>
        </authorList>
    </citation>
    <scope>NUCLEOTIDE SEQUENCE [LARGE SCALE GENOMIC DNA]</scope>
    <source>
        <strain evidence="4">ST1C</strain>
    </source>
</reference>
<dbReference type="EMBL" id="SNRW01000117">
    <property type="protein sequence ID" value="KAA6403286.1"/>
    <property type="molecule type" value="Genomic_DNA"/>
</dbReference>
<dbReference type="Proteomes" id="UP000324800">
    <property type="component" value="Unassembled WGS sequence"/>
</dbReference>
<accession>A0A5J4X901</accession>
<comment type="caution">
    <text evidence="4">The sequence shown here is derived from an EMBL/GenBank/DDBJ whole genome shotgun (WGS) entry which is preliminary data.</text>
</comment>